<name>A0A0G4GU85_VITBC</name>
<protein>
    <submittedName>
        <fullName evidence="1">Uncharacterized protein</fullName>
    </submittedName>
</protein>
<accession>A0A0G4GU85</accession>
<evidence type="ECO:0000313" key="2">
    <source>
        <dbReference type="Proteomes" id="UP000041254"/>
    </source>
</evidence>
<dbReference type="Proteomes" id="UP000041254">
    <property type="component" value="Unassembled WGS sequence"/>
</dbReference>
<keyword evidence="2" id="KW-1185">Reference proteome</keyword>
<organism evidence="1 2">
    <name type="scientific">Vitrella brassicaformis (strain CCMP3155)</name>
    <dbReference type="NCBI Taxonomy" id="1169540"/>
    <lineage>
        <taxon>Eukaryota</taxon>
        <taxon>Sar</taxon>
        <taxon>Alveolata</taxon>
        <taxon>Colpodellida</taxon>
        <taxon>Vitrellaceae</taxon>
        <taxon>Vitrella</taxon>
    </lineage>
</organism>
<dbReference type="VEuPathDB" id="CryptoDB:Vbra_22390"/>
<reference evidence="1 2" key="1">
    <citation type="submission" date="2014-11" db="EMBL/GenBank/DDBJ databases">
        <authorList>
            <person name="Zhu J."/>
            <person name="Qi W."/>
            <person name="Song R."/>
        </authorList>
    </citation>
    <scope>NUCLEOTIDE SEQUENCE [LARGE SCALE GENOMIC DNA]</scope>
</reference>
<evidence type="ECO:0000313" key="1">
    <source>
        <dbReference type="EMBL" id="CEM34261.1"/>
    </source>
</evidence>
<proteinExistence type="predicted"/>
<sequence>MIKNVGDATDLLLLLKDPSGPIIAAHIEGGLSPPADPTQVATTPCAVSLFSVCGAFEGDGITKIDLPKKEQDVTVAGTQGAVKDKSGEARAMVCIGDITDDSPGRLWLGIDVDGPAGDVRSCQQWVKKKELPADKKYIGTIDNKGHAMLASSFNFTAADLEIYTLQCRKRKKTDTP</sequence>
<dbReference type="EMBL" id="CDMY01000814">
    <property type="protein sequence ID" value="CEM34261.1"/>
    <property type="molecule type" value="Genomic_DNA"/>
</dbReference>
<gene>
    <name evidence="1" type="ORF">Vbra_22390</name>
</gene>
<dbReference type="PhylomeDB" id="A0A0G4GU85"/>
<dbReference type="InParanoid" id="A0A0G4GU85"/>
<dbReference type="AlphaFoldDB" id="A0A0G4GU85"/>